<evidence type="ECO:0000313" key="3">
    <source>
        <dbReference type="Proteomes" id="UP000799757"/>
    </source>
</evidence>
<gene>
    <name evidence="2" type="ORF">K505DRAFT_340622</name>
</gene>
<proteinExistence type="predicted"/>
<name>A0A6A6X2S6_9PLEO</name>
<feature type="region of interest" description="Disordered" evidence="1">
    <location>
        <begin position="360"/>
        <end position="458"/>
    </location>
</feature>
<dbReference type="AlphaFoldDB" id="A0A6A6X2S6"/>
<feature type="region of interest" description="Disordered" evidence="1">
    <location>
        <begin position="182"/>
        <end position="228"/>
    </location>
</feature>
<feature type="compositionally biased region" description="Low complexity" evidence="1">
    <location>
        <begin position="373"/>
        <end position="427"/>
    </location>
</feature>
<organism evidence="2 3">
    <name type="scientific">Melanomma pulvis-pyrius CBS 109.77</name>
    <dbReference type="NCBI Taxonomy" id="1314802"/>
    <lineage>
        <taxon>Eukaryota</taxon>
        <taxon>Fungi</taxon>
        <taxon>Dikarya</taxon>
        <taxon>Ascomycota</taxon>
        <taxon>Pezizomycotina</taxon>
        <taxon>Dothideomycetes</taxon>
        <taxon>Pleosporomycetidae</taxon>
        <taxon>Pleosporales</taxon>
        <taxon>Melanommataceae</taxon>
        <taxon>Melanomma</taxon>
    </lineage>
</organism>
<accession>A0A6A6X2S6</accession>
<dbReference type="Proteomes" id="UP000799757">
    <property type="component" value="Unassembled WGS sequence"/>
</dbReference>
<feature type="compositionally biased region" description="Polar residues" evidence="1">
    <location>
        <begin position="219"/>
        <end position="228"/>
    </location>
</feature>
<keyword evidence="3" id="KW-1185">Reference proteome</keyword>
<dbReference type="EMBL" id="MU002086">
    <property type="protein sequence ID" value="KAF2790227.1"/>
    <property type="molecule type" value="Genomic_DNA"/>
</dbReference>
<feature type="compositionally biased region" description="Polar residues" evidence="1">
    <location>
        <begin position="199"/>
        <end position="211"/>
    </location>
</feature>
<evidence type="ECO:0000313" key="2">
    <source>
        <dbReference type="EMBL" id="KAF2790227.1"/>
    </source>
</evidence>
<reference evidence="2" key="1">
    <citation type="journal article" date="2020" name="Stud. Mycol.">
        <title>101 Dothideomycetes genomes: a test case for predicting lifestyles and emergence of pathogens.</title>
        <authorList>
            <person name="Haridas S."/>
            <person name="Albert R."/>
            <person name="Binder M."/>
            <person name="Bloem J."/>
            <person name="Labutti K."/>
            <person name="Salamov A."/>
            <person name="Andreopoulos B."/>
            <person name="Baker S."/>
            <person name="Barry K."/>
            <person name="Bills G."/>
            <person name="Bluhm B."/>
            <person name="Cannon C."/>
            <person name="Castanera R."/>
            <person name="Culley D."/>
            <person name="Daum C."/>
            <person name="Ezra D."/>
            <person name="Gonzalez J."/>
            <person name="Henrissat B."/>
            <person name="Kuo A."/>
            <person name="Liang C."/>
            <person name="Lipzen A."/>
            <person name="Lutzoni F."/>
            <person name="Magnuson J."/>
            <person name="Mondo S."/>
            <person name="Nolan M."/>
            <person name="Ohm R."/>
            <person name="Pangilinan J."/>
            <person name="Park H.-J."/>
            <person name="Ramirez L."/>
            <person name="Alfaro M."/>
            <person name="Sun H."/>
            <person name="Tritt A."/>
            <person name="Yoshinaga Y."/>
            <person name="Zwiers L.-H."/>
            <person name="Turgeon B."/>
            <person name="Goodwin S."/>
            <person name="Spatafora J."/>
            <person name="Crous P."/>
            <person name="Grigoriev I."/>
        </authorList>
    </citation>
    <scope>NUCLEOTIDE SEQUENCE</scope>
    <source>
        <strain evidence="2">CBS 109.77</strain>
    </source>
</reference>
<sequence length="458" mass="50612">MYTRFHAFKFSSLLIEYPFDLNSASSTDVEINLTIEIKATYVNQRQIAELTENFPLFRTYCGTGRKFWLQGKRINAIESTPVMANQMSSEVRRHEADTSTGRRVLKDTPVEVAANTLVHMSAANILMHMSAEDNRQRVEAILQRAEEEAPWILIQARYGSISAAKLVEMHNALVQMQQLVDAKGGGTSNPMHDTRERTQSPWPQTRASTGGHSRRQVGTPRSPQSQSPLTIGQAMLEVAEHSGNLQPSLAYVRRGLRKDPDDPGHQRLWARLHGMRWNYQEWKEEIPPFAPVPGFGEDYTLGCLKIEGEDFEKLKPSEKKAVLARNEAARRLVRASEQKLASDLQSAREPEPAIAVVEEPLSLEDSPNPEGISLSSVPSSSTSAGPSSSTSAGPSSLTSAGPSTLPSSADAISSQSSNNSVEVSSGSKRAKRKTRKYLEAEESNMDVDRVLKRARRTS</sequence>
<protein>
    <submittedName>
        <fullName evidence="2">Uncharacterized protein</fullName>
    </submittedName>
</protein>
<evidence type="ECO:0000256" key="1">
    <source>
        <dbReference type="SAM" id="MobiDB-lite"/>
    </source>
</evidence>